<keyword evidence="2" id="KW-1185">Reference proteome</keyword>
<dbReference type="EMBL" id="JABFTP020000144">
    <property type="protein sequence ID" value="KAL3282225.1"/>
    <property type="molecule type" value="Genomic_DNA"/>
</dbReference>
<sequence>MYKKQSRTLKALKFRLKKYLRKTSIALSFTDENIQQTQPPWVTKAPKVNLELEALGAKSNTKPSNYQLLHDRIQITVIFIQTDLKLLKVLDAP</sequence>
<organism evidence="1 2">
    <name type="scientific">Cryptolaemus montrouzieri</name>
    <dbReference type="NCBI Taxonomy" id="559131"/>
    <lineage>
        <taxon>Eukaryota</taxon>
        <taxon>Metazoa</taxon>
        <taxon>Ecdysozoa</taxon>
        <taxon>Arthropoda</taxon>
        <taxon>Hexapoda</taxon>
        <taxon>Insecta</taxon>
        <taxon>Pterygota</taxon>
        <taxon>Neoptera</taxon>
        <taxon>Endopterygota</taxon>
        <taxon>Coleoptera</taxon>
        <taxon>Polyphaga</taxon>
        <taxon>Cucujiformia</taxon>
        <taxon>Coccinelloidea</taxon>
        <taxon>Coccinellidae</taxon>
        <taxon>Scymninae</taxon>
        <taxon>Scymnini</taxon>
        <taxon>Cryptolaemus</taxon>
    </lineage>
</organism>
<comment type="caution">
    <text evidence="1">The sequence shown here is derived from an EMBL/GenBank/DDBJ whole genome shotgun (WGS) entry which is preliminary data.</text>
</comment>
<dbReference type="AlphaFoldDB" id="A0ABD2NUA6"/>
<evidence type="ECO:0000313" key="2">
    <source>
        <dbReference type="Proteomes" id="UP001516400"/>
    </source>
</evidence>
<dbReference type="Proteomes" id="UP001516400">
    <property type="component" value="Unassembled WGS sequence"/>
</dbReference>
<evidence type="ECO:0000313" key="1">
    <source>
        <dbReference type="EMBL" id="KAL3282225.1"/>
    </source>
</evidence>
<gene>
    <name evidence="1" type="ORF">HHI36_005419</name>
</gene>
<reference evidence="1 2" key="1">
    <citation type="journal article" date="2021" name="BMC Biol.">
        <title>Horizontally acquired antibacterial genes associated with adaptive radiation of ladybird beetles.</title>
        <authorList>
            <person name="Li H.S."/>
            <person name="Tang X.F."/>
            <person name="Huang Y.H."/>
            <person name="Xu Z.Y."/>
            <person name="Chen M.L."/>
            <person name="Du X.Y."/>
            <person name="Qiu B.Y."/>
            <person name="Chen P.T."/>
            <person name="Zhang W."/>
            <person name="Slipinski A."/>
            <person name="Escalona H.E."/>
            <person name="Waterhouse R.M."/>
            <person name="Zwick A."/>
            <person name="Pang H."/>
        </authorList>
    </citation>
    <scope>NUCLEOTIDE SEQUENCE [LARGE SCALE GENOMIC DNA]</scope>
    <source>
        <strain evidence="1">SYSU2018</strain>
    </source>
</reference>
<protein>
    <submittedName>
        <fullName evidence="1">Uncharacterized protein</fullName>
    </submittedName>
</protein>
<name>A0ABD2NUA6_9CUCU</name>
<proteinExistence type="predicted"/>
<accession>A0ABD2NUA6</accession>